<protein>
    <recommendedName>
        <fullName evidence="6">Integral membrane bound transporter domain-containing protein</fullName>
    </recommendedName>
</protein>
<reference evidence="7 8" key="1">
    <citation type="submission" date="2012-08" db="EMBL/GenBank/DDBJ databases">
        <title>Whole genome shotgun sequence of Gordonia rhizosphera NBRC 16068.</title>
        <authorList>
            <person name="Takarada H."/>
            <person name="Isaki S."/>
            <person name="Hosoyama A."/>
            <person name="Tsuchikane K."/>
            <person name="Katsumata H."/>
            <person name="Baba S."/>
            <person name="Ohji S."/>
            <person name="Yamazaki S."/>
            <person name="Fujita N."/>
        </authorList>
    </citation>
    <scope>NUCLEOTIDE SEQUENCE [LARGE SCALE GENOMIC DNA]</scope>
    <source>
        <strain evidence="7 8">NBRC 16068</strain>
    </source>
</reference>
<dbReference type="Proteomes" id="UP000008363">
    <property type="component" value="Unassembled WGS sequence"/>
</dbReference>
<evidence type="ECO:0000256" key="1">
    <source>
        <dbReference type="ARBA" id="ARBA00004141"/>
    </source>
</evidence>
<keyword evidence="4 5" id="KW-0472">Membrane</keyword>
<comment type="caution">
    <text evidence="7">The sequence shown here is derived from an EMBL/GenBank/DDBJ whole genome shotgun (WGS) entry which is preliminary data.</text>
</comment>
<feature type="domain" description="Integral membrane bound transporter" evidence="6">
    <location>
        <begin position="229"/>
        <end position="353"/>
    </location>
</feature>
<dbReference type="GO" id="GO:0016020">
    <property type="term" value="C:membrane"/>
    <property type="evidence" value="ECO:0007669"/>
    <property type="project" value="UniProtKB-SubCell"/>
</dbReference>
<feature type="transmembrane region" description="Helical" evidence="5">
    <location>
        <begin position="343"/>
        <end position="360"/>
    </location>
</feature>
<dbReference type="EMBL" id="BAHC01000062">
    <property type="protein sequence ID" value="GAB89490.1"/>
    <property type="molecule type" value="Genomic_DNA"/>
</dbReference>
<dbReference type="STRING" id="1108045.GORHZ_062_00670"/>
<dbReference type="Pfam" id="PF13515">
    <property type="entry name" value="FUSC_2"/>
    <property type="match status" value="1"/>
</dbReference>
<dbReference type="AlphaFoldDB" id="K6VRE7"/>
<feature type="transmembrane region" description="Helical" evidence="5">
    <location>
        <begin position="166"/>
        <end position="187"/>
    </location>
</feature>
<feature type="transmembrane region" description="Helical" evidence="5">
    <location>
        <begin position="308"/>
        <end position="331"/>
    </location>
</feature>
<evidence type="ECO:0000256" key="5">
    <source>
        <dbReference type="SAM" id="Phobius"/>
    </source>
</evidence>
<organism evidence="7 8">
    <name type="scientific">Gordonia rhizosphera NBRC 16068</name>
    <dbReference type="NCBI Taxonomy" id="1108045"/>
    <lineage>
        <taxon>Bacteria</taxon>
        <taxon>Bacillati</taxon>
        <taxon>Actinomycetota</taxon>
        <taxon>Actinomycetes</taxon>
        <taxon>Mycobacteriales</taxon>
        <taxon>Gordoniaceae</taxon>
        <taxon>Gordonia</taxon>
    </lineage>
</organism>
<sequence length="371" mass="37165">MPFPTTVFPRPVRVRVAMTHAVRPRVWRDAMSLDIGRVGIGAPVRVGVAVALMLVAGGLLGHHDVAGFASLGALVSAFCRPDPYPQRWPRLVVLAVATVIAVAVGAAVGVADASAPTEVAVISELAGVAVVVLSALRIVGPGAVIFAFAATGAAGFAHTATDVTRVLVATAIGATCGVLASLAPWIAAGFGTRAEAGPQHESVWRALARVTDRALLATGMRVTAAAAVSAALAGAAGLSHPLWAAMGAVAAMQGVAYHRTVTRGVQRLIGNVLGAVIAAAMLAVPLGYWGAVAAIVVFQIVAEVASTINYTITTLAVTPMALLLTGLNVGLSPEVAVDRAVDTAIGVIVGIVVAALTIAADDAHGLVGSPS</sequence>
<dbReference type="InterPro" id="IPR049453">
    <property type="entry name" value="Memb_transporter_dom"/>
</dbReference>
<evidence type="ECO:0000259" key="6">
    <source>
        <dbReference type="Pfam" id="PF13515"/>
    </source>
</evidence>
<evidence type="ECO:0000256" key="2">
    <source>
        <dbReference type="ARBA" id="ARBA00022692"/>
    </source>
</evidence>
<evidence type="ECO:0000313" key="8">
    <source>
        <dbReference type="Proteomes" id="UP000008363"/>
    </source>
</evidence>
<evidence type="ECO:0000313" key="7">
    <source>
        <dbReference type="EMBL" id="GAB89490.1"/>
    </source>
</evidence>
<proteinExistence type="predicted"/>
<feature type="transmembrane region" description="Helical" evidence="5">
    <location>
        <begin position="35"/>
        <end position="54"/>
    </location>
</feature>
<feature type="transmembrane region" description="Helical" evidence="5">
    <location>
        <begin position="272"/>
        <end position="302"/>
    </location>
</feature>
<evidence type="ECO:0000256" key="4">
    <source>
        <dbReference type="ARBA" id="ARBA00023136"/>
    </source>
</evidence>
<keyword evidence="2 5" id="KW-0812">Transmembrane</keyword>
<evidence type="ECO:0000256" key="3">
    <source>
        <dbReference type="ARBA" id="ARBA00022989"/>
    </source>
</evidence>
<feature type="transmembrane region" description="Helical" evidence="5">
    <location>
        <begin position="91"/>
        <end position="111"/>
    </location>
</feature>
<keyword evidence="8" id="KW-1185">Reference proteome</keyword>
<keyword evidence="3 5" id="KW-1133">Transmembrane helix</keyword>
<accession>K6VRE7</accession>
<dbReference type="eggNOG" id="COG4129">
    <property type="taxonomic scope" value="Bacteria"/>
</dbReference>
<comment type="subcellular location">
    <subcellularLocation>
        <location evidence="1">Membrane</location>
        <topology evidence="1">Multi-pass membrane protein</topology>
    </subcellularLocation>
</comment>
<feature type="transmembrane region" description="Helical" evidence="5">
    <location>
        <begin position="214"/>
        <end position="236"/>
    </location>
</feature>
<name>K6VRE7_9ACTN</name>
<feature type="transmembrane region" description="Helical" evidence="5">
    <location>
        <begin position="60"/>
        <end position="79"/>
    </location>
</feature>
<gene>
    <name evidence="7" type="ORF">GORHZ_062_00670</name>
</gene>